<evidence type="ECO:0000256" key="2">
    <source>
        <dbReference type="ARBA" id="ARBA00022614"/>
    </source>
</evidence>
<dbReference type="AlphaFoldDB" id="A0A5J9V9J3"/>
<evidence type="ECO:0000256" key="1">
    <source>
        <dbReference type="ARBA" id="ARBA00008894"/>
    </source>
</evidence>
<evidence type="ECO:0000313" key="11">
    <source>
        <dbReference type="EMBL" id="TVU32077.1"/>
    </source>
</evidence>
<dbReference type="Gene3D" id="3.40.50.300">
    <property type="entry name" value="P-loop containing nucleotide triphosphate hydrolases"/>
    <property type="match status" value="1"/>
</dbReference>
<dbReference type="InterPro" id="IPR027417">
    <property type="entry name" value="P-loop_NTPase"/>
</dbReference>
<organism evidence="11 12">
    <name type="scientific">Eragrostis curvula</name>
    <name type="common">weeping love grass</name>
    <dbReference type="NCBI Taxonomy" id="38414"/>
    <lineage>
        <taxon>Eukaryota</taxon>
        <taxon>Viridiplantae</taxon>
        <taxon>Streptophyta</taxon>
        <taxon>Embryophyta</taxon>
        <taxon>Tracheophyta</taxon>
        <taxon>Spermatophyta</taxon>
        <taxon>Magnoliopsida</taxon>
        <taxon>Liliopsida</taxon>
        <taxon>Poales</taxon>
        <taxon>Poaceae</taxon>
        <taxon>PACMAD clade</taxon>
        <taxon>Chloridoideae</taxon>
        <taxon>Eragrostideae</taxon>
        <taxon>Eragrostidinae</taxon>
        <taxon>Eragrostis</taxon>
    </lineage>
</organism>
<keyword evidence="2" id="KW-0433">Leucine-rich repeat</keyword>
<dbReference type="PANTHER" id="PTHR36766:SF40">
    <property type="entry name" value="DISEASE RESISTANCE PROTEIN RGA3"/>
    <property type="match status" value="1"/>
</dbReference>
<dbReference type="InterPro" id="IPR042197">
    <property type="entry name" value="Apaf_helical"/>
</dbReference>
<dbReference type="OrthoDB" id="778770at2759"/>
<comment type="caution">
    <text evidence="11">The sequence shown here is derived from an EMBL/GenBank/DDBJ whole genome shotgun (WGS) entry which is preliminary data.</text>
</comment>
<protein>
    <submittedName>
        <fullName evidence="11">Uncharacterized protein</fullName>
    </submittedName>
</protein>
<dbReference type="EMBL" id="RWGY01000011">
    <property type="protein sequence ID" value="TVU32077.1"/>
    <property type="molecule type" value="Genomic_DNA"/>
</dbReference>
<keyword evidence="6" id="KW-0067">ATP-binding</keyword>
<dbReference type="Proteomes" id="UP000324897">
    <property type="component" value="Chromosome 1"/>
</dbReference>
<keyword evidence="4" id="KW-0547">Nucleotide-binding</keyword>
<keyword evidence="7" id="KW-0175">Coiled coil</keyword>
<dbReference type="GO" id="GO:0005524">
    <property type="term" value="F:ATP binding"/>
    <property type="evidence" value="ECO:0007669"/>
    <property type="project" value="UniProtKB-KW"/>
</dbReference>
<evidence type="ECO:0000259" key="9">
    <source>
        <dbReference type="Pfam" id="PF18052"/>
    </source>
</evidence>
<proteinExistence type="inferred from homology"/>
<gene>
    <name evidence="11" type="ORF">EJB05_23795</name>
</gene>
<dbReference type="Pfam" id="PF23598">
    <property type="entry name" value="LRR_14"/>
    <property type="match status" value="1"/>
</dbReference>
<dbReference type="Pfam" id="PF18052">
    <property type="entry name" value="Rx_N"/>
    <property type="match status" value="1"/>
</dbReference>
<feature type="domain" description="Disease resistance N-terminal" evidence="9">
    <location>
        <begin position="66"/>
        <end position="147"/>
    </location>
</feature>
<dbReference type="Gene3D" id="1.10.8.430">
    <property type="entry name" value="Helical domain of apoptotic protease-activating factors"/>
    <property type="match status" value="1"/>
</dbReference>
<keyword evidence="5" id="KW-0611">Plant defense</keyword>
<evidence type="ECO:0000313" key="12">
    <source>
        <dbReference type="Proteomes" id="UP000324897"/>
    </source>
</evidence>
<feature type="non-terminal residue" evidence="11">
    <location>
        <position position="1"/>
    </location>
</feature>
<dbReference type="SUPFAM" id="SSF52540">
    <property type="entry name" value="P-loop containing nucleoside triphosphate hydrolases"/>
    <property type="match status" value="1"/>
</dbReference>
<dbReference type="InterPro" id="IPR041118">
    <property type="entry name" value="Rx_N"/>
</dbReference>
<dbReference type="InterPro" id="IPR032675">
    <property type="entry name" value="LRR_dom_sf"/>
</dbReference>
<comment type="similarity">
    <text evidence="1">Belongs to the disease resistance NB-LRR family.</text>
</comment>
<dbReference type="PANTHER" id="PTHR36766">
    <property type="entry name" value="PLANT BROAD-SPECTRUM MILDEW RESISTANCE PROTEIN RPW8"/>
    <property type="match status" value="1"/>
</dbReference>
<dbReference type="PRINTS" id="PR00364">
    <property type="entry name" value="DISEASERSIST"/>
</dbReference>
<evidence type="ECO:0000259" key="10">
    <source>
        <dbReference type="Pfam" id="PF23598"/>
    </source>
</evidence>
<dbReference type="InterPro" id="IPR055414">
    <property type="entry name" value="LRR_R13L4/SHOC2-like"/>
</dbReference>
<dbReference type="Pfam" id="PF00931">
    <property type="entry name" value="NB-ARC"/>
    <property type="match status" value="1"/>
</dbReference>
<evidence type="ECO:0000256" key="5">
    <source>
        <dbReference type="ARBA" id="ARBA00022821"/>
    </source>
</evidence>
<dbReference type="GO" id="GO:0043531">
    <property type="term" value="F:ADP binding"/>
    <property type="evidence" value="ECO:0007669"/>
    <property type="project" value="InterPro"/>
</dbReference>
<dbReference type="SUPFAM" id="SSF52058">
    <property type="entry name" value="L domain-like"/>
    <property type="match status" value="2"/>
</dbReference>
<name>A0A5J9V9J3_9POAL</name>
<sequence length="1111" mass="127019">MADTAVWIPAGFLRHASGRLHRRRGSRTTRAAACLEHERGEISQPAPPARARHSNLPMGDVVLYAFLQVLFQAISDFVKKELQLERRIEKERERLILNVDMIQAILRGAEKKTQLSDLKDASYYGIEALDEYFYEVQRCQVIPFADTRDKCSALSLLRRKFRHDMEKMIMDFTRRIDCIKDIKEMYLAFQVETGQHYDGSDLNPSTLLPPTVVCGRQNDCDNIVDMLLQPYLKPNVAVLPIVGDAYIGKTTLAQLVLNDERVSVHFELKLWVHVSHKFNIERITSSIIESIEGFPFHCDNLNTLQMHMEKRLRGRRYLLVLDDYWNETGGLGEAYTGGRGSKIIVTTRSETVARIVRIDGTLVAPYKLQRLQEEDCWSLFCQCALGTESYPHNYGDIQDRRLKEEVLQKCKGVPFIAASLGYNINLLHENDRSKWADILLKEKWDSSTTHFNKALRLSYAQLDYHLKPCFAYSSLIPQKFQFEKKWLIQHWMAQGFIVPNPDTGKTMGMWEALTSRANIDHTGQQHSYSLSETMYGLASHVSGADCKCYMMGEPYNLPEKVQHLTVVFNKFAGQDLFKLIPCGKFLHTFIVLGGSTDSVLRIPYDIGERFTRLCTLDLSNFGLTDLPKSIGKLKHLRCLQLQGTKIKCLPKSICDLYHLQTLGLRNCYDLEELPHELKNLCKLRHIDLVMTRDPDHKVISLRCMPKDIGLLTDLQILSRFIVSKRSPIHPHRASIGELADLNNLHGELLISNLHLIKDVQEAEHARLASKQFLQELELSWSKDNNGKVEQTSEHLKTPTIIELASKKIVRKLDFSSSSENNGQSEQILEHLKAPITIKKLTLTDYKNLVTVSLYDFERCSVLPTLGLLPHLENLHLKGWDRLISMNCCGFYGSSFEDDGLHKCSFQSLKKLHLENMGRLKQWEGDKRCVFPSLVELVIENCCVMEQVTHRLPSLTKIAVEGSPAFLGLPNFPSLKCVDVKASGEWIWESWRSLSSSISITLCKLPTVHFPLGLGQFRSLQRLEISHFEKLESMPDDWPPYNPSHFSVRHCPRLRKLPMGIQRLQALEDMEIIDCGMLNHLPEINGLISLIRLPAGDCRLWFNSVPSTCRVS</sequence>
<dbReference type="InterPro" id="IPR002182">
    <property type="entry name" value="NB-ARC"/>
</dbReference>
<evidence type="ECO:0000256" key="6">
    <source>
        <dbReference type="ARBA" id="ARBA00022840"/>
    </source>
</evidence>
<evidence type="ECO:0000259" key="8">
    <source>
        <dbReference type="Pfam" id="PF00931"/>
    </source>
</evidence>
<reference evidence="11 12" key="1">
    <citation type="journal article" date="2019" name="Sci. Rep.">
        <title>A high-quality genome of Eragrostis curvula grass provides insights into Poaceae evolution and supports new strategies to enhance forage quality.</title>
        <authorList>
            <person name="Carballo J."/>
            <person name="Santos B.A.C.M."/>
            <person name="Zappacosta D."/>
            <person name="Garbus I."/>
            <person name="Selva J.P."/>
            <person name="Gallo C.A."/>
            <person name="Diaz A."/>
            <person name="Albertini E."/>
            <person name="Caccamo M."/>
            <person name="Echenique V."/>
        </authorList>
    </citation>
    <scope>NUCLEOTIDE SEQUENCE [LARGE SCALE GENOMIC DNA]</scope>
    <source>
        <strain evidence="12">cv. Victoria</strain>
        <tissue evidence="11">Leaf</tissue>
    </source>
</reference>
<evidence type="ECO:0000256" key="3">
    <source>
        <dbReference type="ARBA" id="ARBA00022737"/>
    </source>
</evidence>
<dbReference type="GO" id="GO:0051707">
    <property type="term" value="P:response to other organism"/>
    <property type="evidence" value="ECO:0007669"/>
    <property type="project" value="UniProtKB-ARBA"/>
</dbReference>
<feature type="domain" description="NB-ARC" evidence="8">
    <location>
        <begin position="219"/>
        <end position="385"/>
    </location>
</feature>
<feature type="domain" description="Disease resistance R13L4/SHOC-2-like LRR" evidence="10">
    <location>
        <begin position="609"/>
        <end position="982"/>
    </location>
</feature>
<dbReference type="Gramene" id="TVU32077">
    <property type="protein sequence ID" value="TVU32077"/>
    <property type="gene ID" value="EJB05_23795"/>
</dbReference>
<keyword evidence="3" id="KW-0677">Repeat</keyword>
<keyword evidence="12" id="KW-1185">Reference proteome</keyword>
<dbReference type="Gene3D" id="3.80.10.10">
    <property type="entry name" value="Ribonuclease Inhibitor"/>
    <property type="match status" value="3"/>
</dbReference>
<dbReference type="GO" id="GO:0006952">
    <property type="term" value="P:defense response"/>
    <property type="evidence" value="ECO:0007669"/>
    <property type="project" value="UniProtKB-KW"/>
</dbReference>
<accession>A0A5J9V9J3</accession>
<evidence type="ECO:0000256" key="4">
    <source>
        <dbReference type="ARBA" id="ARBA00022741"/>
    </source>
</evidence>
<evidence type="ECO:0000256" key="7">
    <source>
        <dbReference type="ARBA" id="ARBA00023054"/>
    </source>
</evidence>